<protein>
    <submittedName>
        <fullName evidence="10">Urea ABC transporter permease subunit UrtB</fullName>
    </submittedName>
</protein>
<evidence type="ECO:0000256" key="8">
    <source>
        <dbReference type="ARBA" id="ARBA00037998"/>
    </source>
</evidence>
<keyword evidence="6 9" id="KW-1133">Transmembrane helix</keyword>
<feature type="transmembrane region" description="Helical" evidence="9">
    <location>
        <begin position="218"/>
        <end position="238"/>
    </location>
</feature>
<feature type="transmembrane region" description="Helical" evidence="9">
    <location>
        <begin position="96"/>
        <end position="117"/>
    </location>
</feature>
<evidence type="ECO:0000256" key="7">
    <source>
        <dbReference type="ARBA" id="ARBA00023136"/>
    </source>
</evidence>
<evidence type="ECO:0000256" key="3">
    <source>
        <dbReference type="ARBA" id="ARBA00022475"/>
    </source>
</evidence>
<dbReference type="PANTHER" id="PTHR11795">
    <property type="entry name" value="BRANCHED-CHAIN AMINO ACID TRANSPORT SYSTEM PERMEASE PROTEIN LIVH"/>
    <property type="match status" value="1"/>
</dbReference>
<organism evidence="10 11">
    <name type="scientific">Craurococcus roseus</name>
    <dbReference type="NCBI Taxonomy" id="77585"/>
    <lineage>
        <taxon>Bacteria</taxon>
        <taxon>Pseudomonadati</taxon>
        <taxon>Pseudomonadota</taxon>
        <taxon>Alphaproteobacteria</taxon>
        <taxon>Acetobacterales</taxon>
        <taxon>Acetobacteraceae</taxon>
        <taxon>Craurococcus</taxon>
    </lineage>
</organism>
<comment type="similarity">
    <text evidence="8">Belongs to the binding-protein-dependent transport system permease family. LivHM subfamily.</text>
</comment>
<gene>
    <name evidence="10" type="primary">urtB_1</name>
    <name evidence="10" type="ORF">GCM10009416_29070</name>
</gene>
<sequence length="288" mass="29087">MDLALAVGLQVLTGVAMLVIVSLGLAVVFGMMRVINLAHGEFMMLGAFAAVLASGAGLSLWVAMLVVAPVAVGLFGLVVERLLIRRLYGRMVDTMLATWGLSLALVGGMTMLVGNSVSGVSAPLGSVAIGGFRTSGYDLFLIGAAVALSLGVWAALRFTRWGLVARGTMQDAETASALGVAPDRVYAATFVAGAALSGLAGALLAPLSGVVPTMGAAYIARAFITVITGGAAILAGTLSASGLLGTVSTLGTFLSTPVLGEVAMLAVAIVLLRLLPRGITGRVFRRAL</sequence>
<proteinExistence type="inferred from homology"/>
<keyword evidence="2" id="KW-0813">Transport</keyword>
<dbReference type="EMBL" id="BAAAFZ010000046">
    <property type="protein sequence ID" value="GAA0588775.1"/>
    <property type="molecule type" value="Genomic_DNA"/>
</dbReference>
<feature type="transmembrane region" description="Helical" evidence="9">
    <location>
        <begin position="42"/>
        <end position="60"/>
    </location>
</feature>
<dbReference type="CDD" id="cd06582">
    <property type="entry name" value="TM_PBP1_LivH_like"/>
    <property type="match status" value="1"/>
</dbReference>
<reference evidence="10 11" key="1">
    <citation type="journal article" date="2019" name="Int. J. Syst. Evol. Microbiol.">
        <title>The Global Catalogue of Microorganisms (GCM) 10K type strain sequencing project: providing services to taxonomists for standard genome sequencing and annotation.</title>
        <authorList>
            <consortium name="The Broad Institute Genomics Platform"/>
            <consortium name="The Broad Institute Genome Sequencing Center for Infectious Disease"/>
            <person name="Wu L."/>
            <person name="Ma J."/>
        </authorList>
    </citation>
    <scope>NUCLEOTIDE SEQUENCE [LARGE SCALE GENOMIC DNA]</scope>
    <source>
        <strain evidence="10 11">JCM 9933</strain>
    </source>
</reference>
<dbReference type="InterPro" id="IPR052157">
    <property type="entry name" value="BCAA_transport_permease"/>
</dbReference>
<evidence type="ECO:0000313" key="11">
    <source>
        <dbReference type="Proteomes" id="UP001501588"/>
    </source>
</evidence>
<dbReference type="PANTHER" id="PTHR11795:SF447">
    <property type="entry name" value="ABC TRANSPORTER PERMEASE PROTEIN"/>
    <property type="match status" value="1"/>
</dbReference>
<feature type="transmembrane region" description="Helical" evidence="9">
    <location>
        <begin position="6"/>
        <end position="30"/>
    </location>
</feature>
<name>A0ABN1FEM5_9PROT</name>
<evidence type="ECO:0000256" key="6">
    <source>
        <dbReference type="ARBA" id="ARBA00022989"/>
    </source>
</evidence>
<dbReference type="RefSeq" id="WP_343896068.1">
    <property type="nucleotide sequence ID" value="NZ_BAAAFZ010000046.1"/>
</dbReference>
<keyword evidence="3" id="KW-1003">Cell membrane</keyword>
<accession>A0ABN1FEM5</accession>
<dbReference type="Pfam" id="PF02653">
    <property type="entry name" value="BPD_transp_2"/>
    <property type="match status" value="1"/>
</dbReference>
<evidence type="ECO:0000256" key="5">
    <source>
        <dbReference type="ARBA" id="ARBA00022970"/>
    </source>
</evidence>
<keyword evidence="5" id="KW-0029">Amino-acid transport</keyword>
<feature type="transmembrane region" description="Helical" evidence="9">
    <location>
        <begin position="137"/>
        <end position="156"/>
    </location>
</feature>
<dbReference type="InterPro" id="IPR001851">
    <property type="entry name" value="ABC_transp_permease"/>
</dbReference>
<evidence type="ECO:0000256" key="9">
    <source>
        <dbReference type="SAM" id="Phobius"/>
    </source>
</evidence>
<keyword evidence="4 9" id="KW-0812">Transmembrane</keyword>
<evidence type="ECO:0000256" key="4">
    <source>
        <dbReference type="ARBA" id="ARBA00022692"/>
    </source>
</evidence>
<evidence type="ECO:0000256" key="2">
    <source>
        <dbReference type="ARBA" id="ARBA00022448"/>
    </source>
</evidence>
<comment type="subcellular location">
    <subcellularLocation>
        <location evidence="1">Cell membrane</location>
        <topology evidence="1">Multi-pass membrane protein</topology>
    </subcellularLocation>
</comment>
<dbReference type="Proteomes" id="UP001501588">
    <property type="component" value="Unassembled WGS sequence"/>
</dbReference>
<evidence type="ECO:0000256" key="1">
    <source>
        <dbReference type="ARBA" id="ARBA00004651"/>
    </source>
</evidence>
<evidence type="ECO:0000313" key="10">
    <source>
        <dbReference type="EMBL" id="GAA0588775.1"/>
    </source>
</evidence>
<feature type="transmembrane region" description="Helical" evidence="9">
    <location>
        <begin position="258"/>
        <end position="276"/>
    </location>
</feature>
<keyword evidence="11" id="KW-1185">Reference proteome</keyword>
<keyword evidence="7 9" id="KW-0472">Membrane</keyword>
<comment type="caution">
    <text evidence="10">The sequence shown here is derived from an EMBL/GenBank/DDBJ whole genome shotgun (WGS) entry which is preliminary data.</text>
</comment>